<dbReference type="Proteomes" id="UP000314294">
    <property type="component" value="Unassembled WGS sequence"/>
</dbReference>
<evidence type="ECO:0000313" key="2">
    <source>
        <dbReference type="EMBL" id="TNN22987.1"/>
    </source>
</evidence>
<proteinExistence type="predicted"/>
<reference evidence="2 3" key="1">
    <citation type="submission" date="2019-03" db="EMBL/GenBank/DDBJ databases">
        <title>First draft genome of Liparis tanakae, snailfish: a comprehensive survey of snailfish specific genes.</title>
        <authorList>
            <person name="Kim W."/>
            <person name="Song I."/>
            <person name="Jeong J.-H."/>
            <person name="Kim D."/>
            <person name="Kim S."/>
            <person name="Ryu S."/>
            <person name="Song J.Y."/>
            <person name="Lee S.K."/>
        </authorList>
    </citation>
    <scope>NUCLEOTIDE SEQUENCE [LARGE SCALE GENOMIC DNA]</scope>
    <source>
        <tissue evidence="2">Muscle</tissue>
    </source>
</reference>
<keyword evidence="3" id="KW-1185">Reference proteome</keyword>
<organism evidence="2 3">
    <name type="scientific">Liparis tanakae</name>
    <name type="common">Tanaka's snailfish</name>
    <dbReference type="NCBI Taxonomy" id="230148"/>
    <lineage>
        <taxon>Eukaryota</taxon>
        <taxon>Metazoa</taxon>
        <taxon>Chordata</taxon>
        <taxon>Craniata</taxon>
        <taxon>Vertebrata</taxon>
        <taxon>Euteleostomi</taxon>
        <taxon>Actinopterygii</taxon>
        <taxon>Neopterygii</taxon>
        <taxon>Teleostei</taxon>
        <taxon>Neoteleostei</taxon>
        <taxon>Acanthomorphata</taxon>
        <taxon>Eupercaria</taxon>
        <taxon>Perciformes</taxon>
        <taxon>Cottioidei</taxon>
        <taxon>Cottales</taxon>
        <taxon>Liparidae</taxon>
        <taxon>Liparis</taxon>
    </lineage>
</organism>
<evidence type="ECO:0000313" key="3">
    <source>
        <dbReference type="Proteomes" id="UP000314294"/>
    </source>
</evidence>
<feature type="region of interest" description="Disordered" evidence="1">
    <location>
        <begin position="14"/>
        <end position="38"/>
    </location>
</feature>
<sequence>MRVSRRVLCCRRTRASASSSSSCCPPSEGEPVPSSPASVSMGTAAASSCFHWSLLYSLCSTLRSHRGGRTEGQQSGPHAGAEHQTRKHKNT</sequence>
<dbReference type="EMBL" id="SRLO01020231">
    <property type="protein sequence ID" value="TNN22987.1"/>
    <property type="molecule type" value="Genomic_DNA"/>
</dbReference>
<dbReference type="AlphaFoldDB" id="A0A4Z2E2M4"/>
<gene>
    <name evidence="2" type="ORF">EYF80_066897</name>
</gene>
<evidence type="ECO:0000256" key="1">
    <source>
        <dbReference type="SAM" id="MobiDB-lite"/>
    </source>
</evidence>
<accession>A0A4Z2E2M4</accession>
<comment type="caution">
    <text evidence="2">The sequence shown here is derived from an EMBL/GenBank/DDBJ whole genome shotgun (WGS) entry which is preliminary data.</text>
</comment>
<feature type="compositionally biased region" description="Low complexity" evidence="1">
    <location>
        <begin position="16"/>
        <end position="38"/>
    </location>
</feature>
<feature type="region of interest" description="Disordered" evidence="1">
    <location>
        <begin position="65"/>
        <end position="91"/>
    </location>
</feature>
<protein>
    <submittedName>
        <fullName evidence="2">Uncharacterized protein</fullName>
    </submittedName>
</protein>
<name>A0A4Z2E2M4_9TELE</name>